<name>A0A3E0G5M8_9PSEU</name>
<dbReference type="EMBL" id="QUNO01000039">
    <property type="protein sequence ID" value="REH17982.1"/>
    <property type="molecule type" value="Genomic_DNA"/>
</dbReference>
<keyword evidence="3" id="KW-1185">Reference proteome</keyword>
<proteinExistence type="predicted"/>
<evidence type="ECO:0000313" key="3">
    <source>
        <dbReference type="Proteomes" id="UP000256269"/>
    </source>
</evidence>
<sequence length="66" mass="6457">MLTIDGTSRVTYGADDAGGGGISTGATGKAQNVLSSQVLGIYNSNSGAPVVRGAGQRHPGPQLGQS</sequence>
<gene>
    <name evidence="2" type="ORF">BCF44_13914</name>
</gene>
<evidence type="ECO:0000256" key="1">
    <source>
        <dbReference type="SAM" id="MobiDB-lite"/>
    </source>
</evidence>
<organism evidence="2 3">
    <name type="scientific">Kutzneria buriramensis</name>
    <dbReference type="NCBI Taxonomy" id="1045776"/>
    <lineage>
        <taxon>Bacteria</taxon>
        <taxon>Bacillati</taxon>
        <taxon>Actinomycetota</taxon>
        <taxon>Actinomycetes</taxon>
        <taxon>Pseudonocardiales</taxon>
        <taxon>Pseudonocardiaceae</taxon>
        <taxon>Kutzneria</taxon>
    </lineage>
</organism>
<dbReference type="Proteomes" id="UP000256269">
    <property type="component" value="Unassembled WGS sequence"/>
</dbReference>
<feature type="region of interest" description="Disordered" evidence="1">
    <location>
        <begin position="1"/>
        <end position="26"/>
    </location>
</feature>
<protein>
    <submittedName>
        <fullName evidence="2">Uncharacterized protein</fullName>
    </submittedName>
</protein>
<dbReference type="AlphaFoldDB" id="A0A3E0G5M8"/>
<feature type="region of interest" description="Disordered" evidence="1">
    <location>
        <begin position="45"/>
        <end position="66"/>
    </location>
</feature>
<evidence type="ECO:0000313" key="2">
    <source>
        <dbReference type="EMBL" id="REH17982.1"/>
    </source>
</evidence>
<feature type="compositionally biased region" description="Polar residues" evidence="1">
    <location>
        <begin position="1"/>
        <end position="10"/>
    </location>
</feature>
<reference evidence="2 3" key="1">
    <citation type="submission" date="2018-08" db="EMBL/GenBank/DDBJ databases">
        <title>Genomic Encyclopedia of Archaeal and Bacterial Type Strains, Phase II (KMG-II): from individual species to whole genera.</title>
        <authorList>
            <person name="Goeker M."/>
        </authorList>
    </citation>
    <scope>NUCLEOTIDE SEQUENCE [LARGE SCALE GENOMIC DNA]</scope>
    <source>
        <strain evidence="2 3">DSM 45791</strain>
    </source>
</reference>
<dbReference type="RefSeq" id="WP_147329074.1">
    <property type="nucleotide sequence ID" value="NZ_CP144375.1"/>
</dbReference>
<accession>A0A3E0G5M8</accession>
<comment type="caution">
    <text evidence="2">The sequence shown here is derived from an EMBL/GenBank/DDBJ whole genome shotgun (WGS) entry which is preliminary data.</text>
</comment>